<dbReference type="GO" id="GO:0003684">
    <property type="term" value="F:damaged DNA binding"/>
    <property type="evidence" value="ECO:0007669"/>
    <property type="project" value="InterPro"/>
</dbReference>
<dbReference type="SUPFAM" id="SSF52540">
    <property type="entry name" value="P-loop containing nucleoside triphosphate hydrolases"/>
    <property type="match status" value="4"/>
</dbReference>
<evidence type="ECO:0000256" key="2">
    <source>
        <dbReference type="ARBA" id="ARBA00022490"/>
    </source>
</evidence>
<dbReference type="Gene3D" id="2.40.10.170">
    <property type="match status" value="1"/>
</dbReference>
<evidence type="ECO:0000313" key="17">
    <source>
        <dbReference type="Proteomes" id="UP000251835"/>
    </source>
</evidence>
<comment type="similarity">
    <text evidence="10 13">In the N-terminal section; belongs to the UvrB family.</text>
</comment>
<comment type="caution">
    <text evidence="16">The sequence shown here is derived from an EMBL/GenBank/DDBJ whole genome shotgun (WGS) entry which is preliminary data.</text>
</comment>
<evidence type="ECO:0000256" key="9">
    <source>
        <dbReference type="ARBA" id="ARBA00023204"/>
    </source>
</evidence>
<comment type="subcellular location">
    <subcellularLocation>
        <location evidence="1 13">Cytoplasm</location>
    </subcellularLocation>
</comment>
<dbReference type="RefSeq" id="WP_116496416.1">
    <property type="nucleotide sequence ID" value="NZ_QENZ01000004.1"/>
</dbReference>
<dbReference type="SMART" id="SM01058">
    <property type="entry name" value="CarD_TRCF"/>
    <property type="match status" value="1"/>
</dbReference>
<keyword evidence="6 16" id="KW-0347">Helicase</keyword>
<dbReference type="Pfam" id="PF00271">
    <property type="entry name" value="Helicase_C"/>
    <property type="match status" value="1"/>
</dbReference>
<evidence type="ECO:0000256" key="7">
    <source>
        <dbReference type="ARBA" id="ARBA00022840"/>
    </source>
</evidence>
<dbReference type="FunFam" id="3.40.50.300:FF:000546">
    <property type="entry name" value="Transcription-repair-coupling factor"/>
    <property type="match status" value="1"/>
</dbReference>
<dbReference type="InterPro" id="IPR036101">
    <property type="entry name" value="CarD-like/TRCF_RID_sf"/>
</dbReference>
<dbReference type="EC" id="3.6.4.-" evidence="13"/>
<dbReference type="SMART" id="SM00982">
    <property type="entry name" value="TRCF"/>
    <property type="match status" value="1"/>
</dbReference>
<evidence type="ECO:0000256" key="4">
    <source>
        <dbReference type="ARBA" id="ARBA00022763"/>
    </source>
</evidence>
<keyword evidence="4 13" id="KW-0227">DNA damage</keyword>
<dbReference type="SUPFAM" id="SSF141259">
    <property type="entry name" value="CarD-like"/>
    <property type="match status" value="1"/>
</dbReference>
<protein>
    <recommendedName>
        <fullName evidence="12 13">Transcription-repair-coupling factor</fullName>
        <shortName evidence="13">TRCF</shortName>
        <ecNumber evidence="13">3.6.4.-</ecNumber>
    </recommendedName>
</protein>
<evidence type="ECO:0000256" key="10">
    <source>
        <dbReference type="ARBA" id="ARBA00061104"/>
    </source>
</evidence>
<evidence type="ECO:0000259" key="14">
    <source>
        <dbReference type="PROSITE" id="PS51192"/>
    </source>
</evidence>
<dbReference type="Pfam" id="PF03461">
    <property type="entry name" value="TRCF"/>
    <property type="match status" value="1"/>
</dbReference>
<evidence type="ECO:0000256" key="11">
    <source>
        <dbReference type="ARBA" id="ARBA00061399"/>
    </source>
</evidence>
<dbReference type="OrthoDB" id="9804325at2"/>
<dbReference type="Gene3D" id="3.30.2060.10">
    <property type="entry name" value="Penicillin-binding protein 1b domain"/>
    <property type="match status" value="1"/>
</dbReference>
<dbReference type="GO" id="GO:0006355">
    <property type="term" value="P:regulation of DNA-templated transcription"/>
    <property type="evidence" value="ECO:0007669"/>
    <property type="project" value="UniProtKB-UniRule"/>
</dbReference>
<keyword evidence="9 13" id="KW-0234">DNA repair</keyword>
<evidence type="ECO:0000256" key="12">
    <source>
        <dbReference type="ARBA" id="ARBA00070128"/>
    </source>
</evidence>
<keyword evidence="17" id="KW-1185">Reference proteome</keyword>
<name>A0A7L4UP18_BALHA</name>
<comment type="function">
    <text evidence="13">Couples transcription and DNA repair by recognizing RNA polymerase (RNAP) stalled at DNA lesions. Mediates ATP-dependent release of RNAP and its truncated transcript from the DNA, and recruitment of nucleotide excision repair machinery to the damaged site.</text>
</comment>
<evidence type="ECO:0000256" key="6">
    <source>
        <dbReference type="ARBA" id="ARBA00022806"/>
    </source>
</evidence>
<dbReference type="SMART" id="SM00487">
    <property type="entry name" value="DEXDc"/>
    <property type="match status" value="1"/>
</dbReference>
<dbReference type="Pfam" id="PF17757">
    <property type="entry name" value="UvrB_inter"/>
    <property type="match status" value="1"/>
</dbReference>
<dbReference type="GO" id="GO:0005737">
    <property type="term" value="C:cytoplasm"/>
    <property type="evidence" value="ECO:0007669"/>
    <property type="project" value="UniProtKB-SubCell"/>
</dbReference>
<evidence type="ECO:0000256" key="5">
    <source>
        <dbReference type="ARBA" id="ARBA00022801"/>
    </source>
</evidence>
<dbReference type="EMBL" id="QENZ01000004">
    <property type="protein sequence ID" value="PVX50861.1"/>
    <property type="molecule type" value="Genomic_DNA"/>
</dbReference>
<proteinExistence type="inferred from homology"/>
<keyword evidence="2 13" id="KW-0963">Cytoplasm</keyword>
<gene>
    <name evidence="13" type="primary">mfd</name>
    <name evidence="16" type="ORF">C7377_1182</name>
</gene>
<accession>A0A7L4UP18</accession>
<dbReference type="PROSITE" id="PS51192">
    <property type="entry name" value="HELICASE_ATP_BIND_1"/>
    <property type="match status" value="1"/>
</dbReference>
<dbReference type="InterPro" id="IPR001650">
    <property type="entry name" value="Helicase_C-like"/>
</dbReference>
<dbReference type="SMART" id="SM00490">
    <property type="entry name" value="HELICc"/>
    <property type="match status" value="1"/>
</dbReference>
<feature type="domain" description="Helicase C-terminal" evidence="15">
    <location>
        <begin position="755"/>
        <end position="909"/>
    </location>
</feature>
<sequence>MEISKIKQKYAQHSEVVKLREVLELKETNSHFYLKGISQSALAVVFATAKNPKRVNVILKNTQEDAAYFFNDLKTLLPEYKLLYFPASFTNTSNFGHENNANDILRTEVLQNLEGYRSKLVIVSYPDALIEKVTTKKILNTHILKLNSGENYDISELADTLLNAHFEQVDFVDEPGQFALRGSILDIFSFSNDTPYRIDFFDDEIQSIRSFEIESQLSVSEEKSIKIIPNLVANTTIESLVPFYKFLPSTTLFWTENLEILEETLKNSLDKILQKHESTTIGGEDVPTSKLLWTEANLADIISKSEHHITWGIGRSPENYQNLTFNISPQPSFNKNFDLLIAKLKEYSDDGISTYILSENSKQLERLKAIFEDKQANVAFTAINQTLHEGFIDNDLKIACFTDHQLFERYHRHKLRNERYKKAKGGISVSELMSLKPGDYIVHNDHGVGQFVGLQKINEQGKNQEVIKLVYRDNDILLVNLHSLHKISKFREKDGQEPKINKLGTAAWQNLKNRTKSKIKDIAKDLIALYAKRKAKEGYAYQPDTFLQQELEASFIYEDTPDQEKATQAVKEDMESKTPMDRLVCGDVGFGKTEIAIRAAFKAVSDNKQVAILVPTTILAFQHHNTFSKRLKDFPCRVEYISRLRSAKKQREIIADLKEGQIDIIIGTHKLISKNIQFKDLGLLIIDEEQRFGVAVKEKLKNLKVNVDTLTLTATPIPRTLQFSLMGARDLSIINTPPPNRQPIQTELHGFNDTIIREAILFELNRGGQVFFIHNRVQNIYELQAYIEKIVPEASTVVGHGQMDGAQLEKTLLNFIEGQYDVLIATTIIESGLDIANANTIIINQAHQFGLSELHQLRGRVGRSNTKAFCYLLAPPLQSLTWEARRRLKALEDFSDLGSGFNLAMQDLDIRGAGNLLGGEQSGFISDIGYETYQRILDEALLELRTTEFKELFENEEMNQEEYVNDCQIDTDFEALIPESYVENTSEKIRLYRELDNTTSEKELQAFSAKLKDRFGEIPEETQALMNIVRIREMAKDLGMERIIMKQKVLIAHLVSDRDSAFYQSALFSKILQAIQIQIVPIAITEKNDKLRLKIEKVNNVNKALEIIEKLWLFSRG</sequence>
<dbReference type="InterPro" id="IPR037235">
    <property type="entry name" value="TRCF-like_C_D7"/>
</dbReference>
<evidence type="ECO:0000313" key="16">
    <source>
        <dbReference type="EMBL" id="PVX50861.1"/>
    </source>
</evidence>
<dbReference type="PANTHER" id="PTHR47964:SF1">
    <property type="entry name" value="ATP-DEPENDENT DNA HELICASE HOMOLOG RECG, CHLOROPLASTIC"/>
    <property type="match status" value="1"/>
</dbReference>
<dbReference type="PROSITE" id="PS51194">
    <property type="entry name" value="HELICASE_CTER"/>
    <property type="match status" value="1"/>
</dbReference>
<dbReference type="AlphaFoldDB" id="A0A7L4UP18"/>
<comment type="similarity">
    <text evidence="11 13">In the C-terminal section; belongs to the helicase family. RecG subfamily.</text>
</comment>
<dbReference type="InterPro" id="IPR047112">
    <property type="entry name" value="RecG/Mfd"/>
</dbReference>
<dbReference type="InterPro" id="IPR011545">
    <property type="entry name" value="DEAD/DEAH_box_helicase_dom"/>
</dbReference>
<dbReference type="GO" id="GO:0003678">
    <property type="term" value="F:DNA helicase activity"/>
    <property type="evidence" value="ECO:0007669"/>
    <property type="project" value="TreeGrafter"/>
</dbReference>
<evidence type="ECO:0000256" key="1">
    <source>
        <dbReference type="ARBA" id="ARBA00004496"/>
    </source>
</evidence>
<keyword evidence="7 13" id="KW-0067">ATP-binding</keyword>
<dbReference type="InterPro" id="IPR027417">
    <property type="entry name" value="P-loop_NTPase"/>
</dbReference>
<dbReference type="InterPro" id="IPR004576">
    <property type="entry name" value="Mfd"/>
</dbReference>
<keyword evidence="8 13" id="KW-0238">DNA-binding</keyword>
<dbReference type="HAMAP" id="MF_00969">
    <property type="entry name" value="TRCF"/>
    <property type="match status" value="1"/>
</dbReference>
<keyword evidence="3 13" id="KW-0547">Nucleotide-binding</keyword>
<dbReference type="InterPro" id="IPR005118">
    <property type="entry name" value="TRCF_C"/>
</dbReference>
<evidence type="ECO:0000256" key="8">
    <source>
        <dbReference type="ARBA" id="ARBA00023125"/>
    </source>
</evidence>
<reference evidence="16 17" key="1">
    <citation type="submission" date="2018-05" db="EMBL/GenBank/DDBJ databases">
        <title>Genomic Encyclopedia of Type Strains, Phase IV (KMG-IV): sequencing the most valuable type-strain genomes for metagenomic binning, comparative biology and taxonomic classification.</title>
        <authorList>
            <person name="Goeker M."/>
        </authorList>
    </citation>
    <scope>NUCLEOTIDE SEQUENCE [LARGE SCALE GENOMIC DNA]</scope>
    <source>
        <strain evidence="16 17">DSM 28579</strain>
    </source>
</reference>
<dbReference type="InterPro" id="IPR041471">
    <property type="entry name" value="UvrB_inter"/>
</dbReference>
<evidence type="ECO:0000259" key="15">
    <source>
        <dbReference type="PROSITE" id="PS51194"/>
    </source>
</evidence>
<dbReference type="Proteomes" id="UP000251835">
    <property type="component" value="Unassembled WGS sequence"/>
</dbReference>
<dbReference type="PANTHER" id="PTHR47964">
    <property type="entry name" value="ATP-DEPENDENT DNA HELICASE HOMOLOG RECG, CHLOROPLASTIC"/>
    <property type="match status" value="1"/>
</dbReference>
<organism evidence="16 17">
    <name type="scientific">Balneicella halophila</name>
    <dbReference type="NCBI Taxonomy" id="1537566"/>
    <lineage>
        <taxon>Bacteria</taxon>
        <taxon>Pseudomonadati</taxon>
        <taxon>Bacteroidota</taxon>
        <taxon>Bacteroidia</taxon>
        <taxon>Bacteroidales</taxon>
        <taxon>Balneicellaceae</taxon>
        <taxon>Balneicella</taxon>
    </lineage>
</organism>
<evidence type="ECO:0000256" key="13">
    <source>
        <dbReference type="HAMAP-Rule" id="MF_00969"/>
    </source>
</evidence>
<dbReference type="Gene3D" id="3.40.50.300">
    <property type="entry name" value="P-loop containing nucleotide triphosphate hydrolases"/>
    <property type="match status" value="2"/>
</dbReference>
<dbReference type="GO" id="GO:0005524">
    <property type="term" value="F:ATP binding"/>
    <property type="evidence" value="ECO:0007669"/>
    <property type="project" value="UniProtKB-UniRule"/>
</dbReference>
<dbReference type="Pfam" id="PF02559">
    <property type="entry name" value="CarD_TRCF_RID"/>
    <property type="match status" value="1"/>
</dbReference>
<dbReference type="GO" id="GO:0000716">
    <property type="term" value="P:transcription-coupled nucleotide-excision repair, DNA damage recognition"/>
    <property type="evidence" value="ECO:0007669"/>
    <property type="project" value="UniProtKB-UniRule"/>
</dbReference>
<feature type="domain" description="Helicase ATP-binding" evidence="14">
    <location>
        <begin position="573"/>
        <end position="734"/>
    </location>
</feature>
<evidence type="ECO:0000256" key="3">
    <source>
        <dbReference type="ARBA" id="ARBA00022741"/>
    </source>
</evidence>
<dbReference type="Pfam" id="PF00270">
    <property type="entry name" value="DEAD"/>
    <property type="match status" value="1"/>
</dbReference>
<dbReference type="NCBIfam" id="TIGR00580">
    <property type="entry name" value="mfd"/>
    <property type="match status" value="1"/>
</dbReference>
<dbReference type="CDD" id="cd17991">
    <property type="entry name" value="DEXHc_TRCF"/>
    <property type="match status" value="1"/>
</dbReference>
<dbReference type="InterPro" id="IPR003711">
    <property type="entry name" value="CarD-like/TRCF_RID"/>
</dbReference>
<dbReference type="GO" id="GO:0016787">
    <property type="term" value="F:hydrolase activity"/>
    <property type="evidence" value="ECO:0007669"/>
    <property type="project" value="UniProtKB-KW"/>
</dbReference>
<dbReference type="SUPFAM" id="SSF143517">
    <property type="entry name" value="TRCF domain-like"/>
    <property type="match status" value="1"/>
</dbReference>
<dbReference type="Gene3D" id="3.90.1150.50">
    <property type="entry name" value="Transcription-repair-coupling factor, D7 domain"/>
    <property type="match status" value="1"/>
</dbReference>
<dbReference type="InterPro" id="IPR014001">
    <property type="entry name" value="Helicase_ATP-bd"/>
</dbReference>
<keyword evidence="5 13" id="KW-0378">Hydrolase</keyword>